<dbReference type="Proteomes" id="UP000244406">
    <property type="component" value="Unassembled WGS sequence"/>
</dbReference>
<evidence type="ECO:0000256" key="6">
    <source>
        <dbReference type="SAM" id="MobiDB-lite"/>
    </source>
</evidence>
<evidence type="ECO:0000259" key="7">
    <source>
        <dbReference type="Pfam" id="PF05175"/>
    </source>
</evidence>
<dbReference type="GO" id="GO:0006451">
    <property type="term" value="P:translational readthrough"/>
    <property type="evidence" value="ECO:0007669"/>
    <property type="project" value="EnsemblFungi"/>
</dbReference>
<evidence type="ECO:0000256" key="5">
    <source>
        <dbReference type="ARBA" id="ARBA00048391"/>
    </source>
</evidence>
<dbReference type="EMBL" id="PKFP01000004">
    <property type="protein sequence ID" value="PVH16237.1"/>
    <property type="molecule type" value="Genomic_DNA"/>
</dbReference>
<dbReference type="EC" id="2.1.1.297" evidence="1"/>
<dbReference type="InterPro" id="IPR029063">
    <property type="entry name" value="SAM-dependent_MTases_sf"/>
</dbReference>
<dbReference type="VEuPathDB" id="FungiDB:CXQ87_004108"/>
<sequence>MPRVSFSQVRATYHNKLLPPLLHATKSLEQARNELRWIQNELPSSQWRNAIVRRGQLEPLQYILGSQPFGPLDIKCRKNVLIPRWETEEWAMKVAEKANGKKLSVLDVCTGSGCVALLLKHQIGGPVAAVDLSDDAIALAEDNRESLKLDVEIQKGDVLQDNFYSTHFDKPFDLVVSNPPYIPKEDYEAPVSANGTERSNGLGGASRVL</sequence>
<dbReference type="InterPro" id="IPR004556">
    <property type="entry name" value="HemK-like"/>
</dbReference>
<dbReference type="PANTHER" id="PTHR18895:SF74">
    <property type="entry name" value="MTRF1L RELEASE FACTOR GLUTAMINE METHYLTRANSFERASE"/>
    <property type="match status" value="1"/>
</dbReference>
<comment type="catalytic activity">
    <reaction evidence="5">
        <text>L-glutaminyl-[peptide chain release factor] + S-adenosyl-L-methionine = N(5)-methyl-L-glutaminyl-[peptide chain release factor] + S-adenosyl-L-homocysteine + H(+)</text>
        <dbReference type="Rhea" id="RHEA:42896"/>
        <dbReference type="Rhea" id="RHEA-COMP:10271"/>
        <dbReference type="Rhea" id="RHEA-COMP:10272"/>
        <dbReference type="ChEBI" id="CHEBI:15378"/>
        <dbReference type="ChEBI" id="CHEBI:30011"/>
        <dbReference type="ChEBI" id="CHEBI:57856"/>
        <dbReference type="ChEBI" id="CHEBI:59789"/>
        <dbReference type="ChEBI" id="CHEBI:61891"/>
        <dbReference type="EC" id="2.1.1.297"/>
    </reaction>
</comment>
<dbReference type="InterPro" id="IPR007848">
    <property type="entry name" value="Small_mtfrase_dom"/>
</dbReference>
<dbReference type="GO" id="GO:0032259">
    <property type="term" value="P:methylation"/>
    <property type="evidence" value="ECO:0007669"/>
    <property type="project" value="UniProtKB-KW"/>
</dbReference>
<accession>A0A2V1AD00</accession>
<evidence type="ECO:0000256" key="3">
    <source>
        <dbReference type="ARBA" id="ARBA00022679"/>
    </source>
</evidence>
<dbReference type="GO" id="GO:0003676">
    <property type="term" value="F:nucleic acid binding"/>
    <property type="evidence" value="ECO:0007669"/>
    <property type="project" value="InterPro"/>
</dbReference>
<keyword evidence="4" id="KW-0949">S-adenosyl-L-methionine</keyword>
<dbReference type="SUPFAM" id="SSF53335">
    <property type="entry name" value="S-adenosyl-L-methionine-dependent methyltransferases"/>
    <property type="match status" value="1"/>
</dbReference>
<dbReference type="GeneID" id="37004108"/>
<evidence type="ECO:0000256" key="4">
    <source>
        <dbReference type="ARBA" id="ARBA00022691"/>
    </source>
</evidence>
<name>A0A2V1AD00_9ASCO</name>
<evidence type="ECO:0000256" key="1">
    <source>
        <dbReference type="ARBA" id="ARBA00012771"/>
    </source>
</evidence>
<dbReference type="GO" id="GO:0005739">
    <property type="term" value="C:mitochondrion"/>
    <property type="evidence" value="ECO:0007669"/>
    <property type="project" value="TreeGrafter"/>
</dbReference>
<dbReference type="Gene3D" id="3.40.50.150">
    <property type="entry name" value="Vaccinia Virus protein VP39"/>
    <property type="match status" value="1"/>
</dbReference>
<evidence type="ECO:0000313" key="8">
    <source>
        <dbReference type="EMBL" id="PVH16237.1"/>
    </source>
</evidence>
<dbReference type="PANTHER" id="PTHR18895">
    <property type="entry name" value="HEMK METHYLTRANSFERASE"/>
    <property type="match status" value="1"/>
</dbReference>
<reference evidence="8 9" key="1">
    <citation type="submission" date="2017-12" db="EMBL/GenBank/DDBJ databases">
        <title>Genome Sequence of the Amphotericin B-resistant Candida duobushaemulonii strain, B09383.</title>
        <authorList>
            <person name="Chow N.A."/>
            <person name="Gade L."/>
            <person name="Batra D."/>
            <person name="Rowe L.A."/>
            <person name="Loparev V.N."/>
            <person name="Litvintseva A.P."/>
        </authorList>
    </citation>
    <scope>NUCLEOTIDE SEQUENCE [LARGE SCALE GENOMIC DNA]</scope>
    <source>
        <strain evidence="8 9">B09383</strain>
    </source>
</reference>
<dbReference type="InterPro" id="IPR050320">
    <property type="entry name" value="N5-glutamine_MTase"/>
</dbReference>
<gene>
    <name evidence="8" type="ORF">CXQ87_004108</name>
</gene>
<keyword evidence="9" id="KW-1185">Reference proteome</keyword>
<dbReference type="NCBIfam" id="TIGR00536">
    <property type="entry name" value="hemK_fam"/>
    <property type="match status" value="1"/>
</dbReference>
<evidence type="ECO:0000256" key="2">
    <source>
        <dbReference type="ARBA" id="ARBA00022603"/>
    </source>
</evidence>
<dbReference type="PROSITE" id="PS00092">
    <property type="entry name" value="N6_MTASE"/>
    <property type="match status" value="1"/>
</dbReference>
<dbReference type="GO" id="GO:0102559">
    <property type="term" value="F:peptide chain release factor N(5)-glutamine methyltransferase activity"/>
    <property type="evidence" value="ECO:0007669"/>
    <property type="project" value="UniProtKB-EC"/>
</dbReference>
<evidence type="ECO:0000313" key="9">
    <source>
        <dbReference type="Proteomes" id="UP000244406"/>
    </source>
</evidence>
<comment type="caution">
    <text evidence="8">The sequence shown here is derived from an EMBL/GenBank/DDBJ whole genome shotgun (WGS) entry which is preliminary data.</text>
</comment>
<dbReference type="AlphaFoldDB" id="A0A2V1AD00"/>
<keyword evidence="3" id="KW-0808">Transferase</keyword>
<organism evidence="8 9">
    <name type="scientific">Candidozyma duobushaemuli</name>
    <dbReference type="NCBI Taxonomy" id="1231522"/>
    <lineage>
        <taxon>Eukaryota</taxon>
        <taxon>Fungi</taxon>
        <taxon>Dikarya</taxon>
        <taxon>Ascomycota</taxon>
        <taxon>Saccharomycotina</taxon>
        <taxon>Pichiomycetes</taxon>
        <taxon>Metschnikowiaceae</taxon>
        <taxon>Candidozyma</taxon>
    </lineage>
</organism>
<dbReference type="RefSeq" id="XP_025337177.1">
    <property type="nucleotide sequence ID" value="XM_025482559.1"/>
</dbReference>
<feature type="domain" description="Methyltransferase small" evidence="7">
    <location>
        <begin position="101"/>
        <end position="185"/>
    </location>
</feature>
<feature type="region of interest" description="Disordered" evidence="6">
    <location>
        <begin position="186"/>
        <end position="209"/>
    </location>
</feature>
<dbReference type="CDD" id="cd02440">
    <property type="entry name" value="AdoMet_MTases"/>
    <property type="match status" value="1"/>
</dbReference>
<keyword evidence="2" id="KW-0489">Methyltransferase</keyword>
<proteinExistence type="predicted"/>
<dbReference type="InterPro" id="IPR002052">
    <property type="entry name" value="DNA_methylase_N6_adenine_CS"/>
</dbReference>
<protein>
    <recommendedName>
        <fullName evidence="1">peptide chain release factor N(5)-glutamine methyltransferase</fullName>
        <ecNumber evidence="1">2.1.1.297</ecNumber>
    </recommendedName>
</protein>
<dbReference type="Pfam" id="PF05175">
    <property type="entry name" value="MTS"/>
    <property type="match status" value="1"/>
</dbReference>